<organism evidence="1 2">
    <name type="scientific">Araneus ventricosus</name>
    <name type="common">Orbweaver spider</name>
    <name type="synonym">Epeira ventricosa</name>
    <dbReference type="NCBI Taxonomy" id="182803"/>
    <lineage>
        <taxon>Eukaryota</taxon>
        <taxon>Metazoa</taxon>
        <taxon>Ecdysozoa</taxon>
        <taxon>Arthropoda</taxon>
        <taxon>Chelicerata</taxon>
        <taxon>Arachnida</taxon>
        <taxon>Araneae</taxon>
        <taxon>Araneomorphae</taxon>
        <taxon>Entelegynae</taxon>
        <taxon>Araneoidea</taxon>
        <taxon>Araneidae</taxon>
        <taxon>Araneus</taxon>
    </lineage>
</organism>
<dbReference type="AlphaFoldDB" id="A0A4Y2R1X6"/>
<sequence length="91" mass="10050">ANMAGKGNYRFATIRSSIEQANAPGHHASLVCCTLLSRKGRGCHCAETTMKDTYREKAVRHLKDVAAPAPKISVSVQEKWNMETNNKLHVI</sequence>
<reference evidence="1 2" key="1">
    <citation type="journal article" date="2019" name="Sci. Rep.">
        <title>Orb-weaving spider Araneus ventricosus genome elucidates the spidroin gene catalogue.</title>
        <authorList>
            <person name="Kono N."/>
            <person name="Nakamura H."/>
            <person name="Ohtoshi R."/>
            <person name="Moran D.A.P."/>
            <person name="Shinohara A."/>
            <person name="Yoshida Y."/>
            <person name="Fujiwara M."/>
            <person name="Mori M."/>
            <person name="Tomita M."/>
            <person name="Arakawa K."/>
        </authorList>
    </citation>
    <scope>NUCLEOTIDE SEQUENCE [LARGE SCALE GENOMIC DNA]</scope>
</reference>
<name>A0A4Y2R1X6_ARAVE</name>
<comment type="caution">
    <text evidence="1">The sequence shown here is derived from an EMBL/GenBank/DDBJ whole genome shotgun (WGS) entry which is preliminary data.</text>
</comment>
<protein>
    <submittedName>
        <fullName evidence="1">Uncharacterized protein</fullName>
    </submittedName>
</protein>
<dbReference type="EMBL" id="BGPR01015544">
    <property type="protein sequence ID" value="GBN69694.1"/>
    <property type="molecule type" value="Genomic_DNA"/>
</dbReference>
<feature type="non-terminal residue" evidence="1">
    <location>
        <position position="1"/>
    </location>
</feature>
<gene>
    <name evidence="1" type="ORF">AVEN_107835-2_1</name>
</gene>
<keyword evidence="2" id="KW-1185">Reference proteome</keyword>
<proteinExistence type="predicted"/>
<evidence type="ECO:0000313" key="1">
    <source>
        <dbReference type="EMBL" id="GBN69694.1"/>
    </source>
</evidence>
<dbReference type="Proteomes" id="UP000499080">
    <property type="component" value="Unassembled WGS sequence"/>
</dbReference>
<accession>A0A4Y2R1X6</accession>
<evidence type="ECO:0000313" key="2">
    <source>
        <dbReference type="Proteomes" id="UP000499080"/>
    </source>
</evidence>